<name>A0A7J6KNT0_PERCH</name>
<dbReference type="EMBL" id="JAAPAO010001960">
    <property type="protein sequence ID" value="KAF4648492.1"/>
    <property type="molecule type" value="Genomic_DNA"/>
</dbReference>
<feature type="non-terminal residue" evidence="2">
    <location>
        <position position="192"/>
    </location>
</feature>
<comment type="caution">
    <text evidence="2">The sequence shown here is derived from an EMBL/GenBank/DDBJ whole genome shotgun (WGS) entry which is preliminary data.</text>
</comment>
<reference evidence="2 3" key="1">
    <citation type="submission" date="2020-04" db="EMBL/GenBank/DDBJ databases">
        <title>Perkinsus chesapeaki whole genome sequence.</title>
        <authorList>
            <person name="Bogema D.R."/>
        </authorList>
    </citation>
    <scope>NUCLEOTIDE SEQUENCE [LARGE SCALE GENOMIC DNA]</scope>
    <source>
        <strain evidence="2">ATCC PRA-425</strain>
    </source>
</reference>
<gene>
    <name evidence="2" type="ORF">FOL47_003159</name>
</gene>
<dbReference type="AlphaFoldDB" id="A0A7J6KNT0"/>
<keyword evidence="3" id="KW-1185">Reference proteome</keyword>
<organism evidence="2 3">
    <name type="scientific">Perkinsus chesapeaki</name>
    <name type="common">Clam parasite</name>
    <name type="synonym">Perkinsus andrewsi</name>
    <dbReference type="NCBI Taxonomy" id="330153"/>
    <lineage>
        <taxon>Eukaryota</taxon>
        <taxon>Sar</taxon>
        <taxon>Alveolata</taxon>
        <taxon>Perkinsozoa</taxon>
        <taxon>Perkinsea</taxon>
        <taxon>Perkinsida</taxon>
        <taxon>Perkinsidae</taxon>
        <taxon>Perkinsus</taxon>
    </lineage>
</organism>
<accession>A0A7J6KNT0</accession>
<dbReference type="Proteomes" id="UP000591131">
    <property type="component" value="Unassembled WGS sequence"/>
</dbReference>
<evidence type="ECO:0000313" key="2">
    <source>
        <dbReference type="EMBL" id="KAF4648492.1"/>
    </source>
</evidence>
<proteinExistence type="predicted"/>
<feature type="region of interest" description="Disordered" evidence="1">
    <location>
        <begin position="69"/>
        <end position="93"/>
    </location>
</feature>
<sequence>LAYLSKVLTSGEAASLAVDKSFIERPSTLSHRIRQIESKSYTERAGMVLSRVEDFEVTELICLSALKPPPARSGPVQAPESRAGSTPTGERARSGKWKFFKEESPYLPKNKCILFPSQHDFKPQARNPEGPGKRKQVANREHPLAAVLDFISVMVEGRSVSPATLKGYVSALKTSYLSAQCSSKLGQRRYPR</sequence>
<evidence type="ECO:0000256" key="1">
    <source>
        <dbReference type="SAM" id="MobiDB-lite"/>
    </source>
</evidence>
<protein>
    <submittedName>
        <fullName evidence="2">Uncharacterized protein</fullName>
    </submittedName>
</protein>
<evidence type="ECO:0000313" key="3">
    <source>
        <dbReference type="Proteomes" id="UP000591131"/>
    </source>
</evidence>
<feature type="non-terminal residue" evidence="2">
    <location>
        <position position="1"/>
    </location>
</feature>